<feature type="chain" id="PRO_5030638322" description="Secreted protein" evidence="1">
    <location>
        <begin position="20"/>
        <end position="122"/>
    </location>
</feature>
<evidence type="ECO:0008006" key="3">
    <source>
        <dbReference type="Google" id="ProtNLM"/>
    </source>
</evidence>
<accession>A0A7S3AYS7</accession>
<reference evidence="2" key="1">
    <citation type="submission" date="2021-01" db="EMBL/GenBank/DDBJ databases">
        <authorList>
            <person name="Corre E."/>
            <person name="Pelletier E."/>
            <person name="Niang G."/>
            <person name="Scheremetjew M."/>
            <person name="Finn R."/>
            <person name="Kale V."/>
            <person name="Holt S."/>
            <person name="Cochrane G."/>
            <person name="Meng A."/>
            <person name="Brown T."/>
            <person name="Cohen L."/>
        </authorList>
    </citation>
    <scope>NUCLEOTIDE SEQUENCE</scope>
    <source>
        <strain evidence="2">CCMP281</strain>
    </source>
</reference>
<sequence length="122" mass="13323">MTVHYSIFAILAALRVCINKMCQSSAGLEDHACNRVSAKVLATSLLQWLVHGQACGALPPCDFDLRQSATPMELRDAANHGVTPSLVCVRHRSGSTWKPVQSLDSTTCGNLLWLSFRAQTLR</sequence>
<dbReference type="EMBL" id="HBHX01036247">
    <property type="protein sequence ID" value="CAE0119438.1"/>
    <property type="molecule type" value="Transcribed_RNA"/>
</dbReference>
<gene>
    <name evidence="2" type="ORF">HERI1096_LOCUS20137</name>
</gene>
<protein>
    <recommendedName>
        <fullName evidence="3">Secreted protein</fullName>
    </recommendedName>
</protein>
<proteinExistence type="predicted"/>
<organism evidence="2">
    <name type="scientific">Haptolina ericina</name>
    <dbReference type="NCBI Taxonomy" id="156174"/>
    <lineage>
        <taxon>Eukaryota</taxon>
        <taxon>Haptista</taxon>
        <taxon>Haptophyta</taxon>
        <taxon>Prymnesiophyceae</taxon>
        <taxon>Prymnesiales</taxon>
        <taxon>Prymnesiaceae</taxon>
        <taxon>Haptolina</taxon>
    </lineage>
</organism>
<keyword evidence="1" id="KW-0732">Signal</keyword>
<evidence type="ECO:0000313" key="2">
    <source>
        <dbReference type="EMBL" id="CAE0119438.1"/>
    </source>
</evidence>
<name>A0A7S3AYS7_9EUKA</name>
<evidence type="ECO:0000256" key="1">
    <source>
        <dbReference type="SAM" id="SignalP"/>
    </source>
</evidence>
<dbReference type="AlphaFoldDB" id="A0A7S3AYS7"/>
<feature type="signal peptide" evidence="1">
    <location>
        <begin position="1"/>
        <end position="19"/>
    </location>
</feature>